<protein>
    <submittedName>
        <fullName evidence="1">Uncharacterized protein</fullName>
    </submittedName>
</protein>
<reference evidence="1" key="1">
    <citation type="journal article" date="2022" name="bioRxiv">
        <title>Sequencing and chromosome-scale assembly of the giantPleurodeles waltlgenome.</title>
        <authorList>
            <person name="Brown T."/>
            <person name="Elewa A."/>
            <person name="Iarovenko S."/>
            <person name="Subramanian E."/>
            <person name="Araus A.J."/>
            <person name="Petzold A."/>
            <person name="Susuki M."/>
            <person name="Suzuki K.-i.T."/>
            <person name="Hayashi T."/>
            <person name="Toyoda A."/>
            <person name="Oliveira C."/>
            <person name="Osipova E."/>
            <person name="Leigh N.D."/>
            <person name="Simon A."/>
            <person name="Yun M.H."/>
        </authorList>
    </citation>
    <scope>NUCLEOTIDE SEQUENCE</scope>
    <source>
        <strain evidence="1">20211129_DDA</strain>
        <tissue evidence="1">Liver</tissue>
    </source>
</reference>
<comment type="caution">
    <text evidence="1">The sequence shown here is derived from an EMBL/GenBank/DDBJ whole genome shotgun (WGS) entry which is preliminary data.</text>
</comment>
<dbReference type="EMBL" id="JANPWB010000008">
    <property type="protein sequence ID" value="KAJ1167809.1"/>
    <property type="molecule type" value="Genomic_DNA"/>
</dbReference>
<accession>A0AAV7SUJ3</accession>
<evidence type="ECO:0000313" key="2">
    <source>
        <dbReference type="Proteomes" id="UP001066276"/>
    </source>
</evidence>
<evidence type="ECO:0000313" key="1">
    <source>
        <dbReference type="EMBL" id="KAJ1167809.1"/>
    </source>
</evidence>
<gene>
    <name evidence="1" type="ORF">NDU88_008197</name>
</gene>
<keyword evidence="2" id="KW-1185">Reference proteome</keyword>
<name>A0AAV7SUJ3_PLEWA</name>
<dbReference type="AlphaFoldDB" id="A0AAV7SUJ3"/>
<dbReference type="Proteomes" id="UP001066276">
    <property type="component" value="Chromosome 4_2"/>
</dbReference>
<proteinExistence type="predicted"/>
<sequence>MPDGDCPLLSLRACLGEMQSEPHLLCVVQRCPVLYWLAANWVCMLGRGAFQVSGSHRDTSHDVSARGLSGASGVHTRSAMLVGHAPAPDSLSHPCSMTMSWLTQAR</sequence>
<organism evidence="1 2">
    <name type="scientific">Pleurodeles waltl</name>
    <name type="common">Iberian ribbed newt</name>
    <dbReference type="NCBI Taxonomy" id="8319"/>
    <lineage>
        <taxon>Eukaryota</taxon>
        <taxon>Metazoa</taxon>
        <taxon>Chordata</taxon>
        <taxon>Craniata</taxon>
        <taxon>Vertebrata</taxon>
        <taxon>Euteleostomi</taxon>
        <taxon>Amphibia</taxon>
        <taxon>Batrachia</taxon>
        <taxon>Caudata</taxon>
        <taxon>Salamandroidea</taxon>
        <taxon>Salamandridae</taxon>
        <taxon>Pleurodelinae</taxon>
        <taxon>Pleurodeles</taxon>
    </lineage>
</organism>